<evidence type="ECO:0000313" key="2">
    <source>
        <dbReference type="Proteomes" id="UP000195305"/>
    </source>
</evidence>
<comment type="caution">
    <text evidence="1">The sequence shown here is derived from an EMBL/GenBank/DDBJ whole genome shotgun (WGS) entry which is preliminary data.</text>
</comment>
<dbReference type="SUPFAM" id="SSF51556">
    <property type="entry name" value="Metallo-dependent hydrolases"/>
    <property type="match status" value="1"/>
</dbReference>
<dbReference type="EMBL" id="NFLJ01000020">
    <property type="protein sequence ID" value="OUQ34093.1"/>
    <property type="molecule type" value="Genomic_DNA"/>
</dbReference>
<dbReference type="PANTHER" id="PTHR10443:SF12">
    <property type="entry name" value="DIPEPTIDASE"/>
    <property type="match status" value="1"/>
</dbReference>
<dbReference type="InterPro" id="IPR008257">
    <property type="entry name" value="Pept_M19"/>
</dbReference>
<name>A0A1Y4SZA5_9FIRM</name>
<dbReference type="GO" id="GO:0006508">
    <property type="term" value="P:proteolysis"/>
    <property type="evidence" value="ECO:0007669"/>
    <property type="project" value="InterPro"/>
</dbReference>
<reference evidence="1 2" key="1">
    <citation type="journal article" date="2018" name="BMC Genomics">
        <title>Whole genome sequencing and function prediction of 133 gut anaerobes isolated from chicken caecum in pure cultures.</title>
        <authorList>
            <person name="Medvecky M."/>
            <person name="Cejkova D."/>
            <person name="Polansky O."/>
            <person name="Karasova D."/>
            <person name="Kubasova T."/>
            <person name="Cizek A."/>
            <person name="Rychlik I."/>
        </authorList>
    </citation>
    <scope>NUCLEOTIDE SEQUENCE [LARGE SCALE GENOMIC DNA]</scope>
    <source>
        <strain evidence="1 2">An13</strain>
    </source>
</reference>
<organism evidence="1 2">
    <name type="scientific">Massilimicrobiota timonensis</name>
    <dbReference type="NCBI Taxonomy" id="1776392"/>
    <lineage>
        <taxon>Bacteria</taxon>
        <taxon>Bacillati</taxon>
        <taxon>Bacillota</taxon>
        <taxon>Erysipelotrichia</taxon>
        <taxon>Erysipelotrichales</taxon>
        <taxon>Erysipelotrichaceae</taxon>
        <taxon>Massilimicrobiota</taxon>
    </lineage>
</organism>
<dbReference type="PANTHER" id="PTHR10443">
    <property type="entry name" value="MICROSOMAL DIPEPTIDASE"/>
    <property type="match status" value="1"/>
</dbReference>
<protein>
    <submittedName>
        <fullName evidence="1">Peptidase M19</fullName>
    </submittedName>
</protein>
<dbReference type="Gene3D" id="3.20.20.140">
    <property type="entry name" value="Metal-dependent hydrolases"/>
    <property type="match status" value="1"/>
</dbReference>
<proteinExistence type="predicted"/>
<accession>A0A1Y4SZA5</accession>
<dbReference type="OrthoDB" id="9804920at2"/>
<sequence length="329" mass="37600">MKVVDMHCDTISAIHLQQKEGQSISLKHNDLHLSLEKMQKGDYLLQNFAMFTPLNMTDDAWQYAHDLIDTFYHEVNQYPDLIGVVKNYQDIQDNIQKQRMSALLTLEEGAVVRNQIQHLQHYYDLGVRMITLTWNFSNGIGYPNFSMDDPNHGYHTCDNVHGLTEFGKAYVQECERLGIIIDVSHLSDAGFEDVFRYTTKPFVASHSNARQVCPHARNLTDEMILKLASRGGVMGINYAADFLHENNEEHAVSKIEDIVKHILYIKNLAGIDCIGLGSDFDGIPPYLELQDASYLPMLEKALKEVGLSTEDIEKIFYKNVLRVYQNVLL</sequence>
<dbReference type="CDD" id="cd01301">
    <property type="entry name" value="rDP_like"/>
    <property type="match status" value="1"/>
</dbReference>
<dbReference type="Proteomes" id="UP000195305">
    <property type="component" value="Unassembled WGS sequence"/>
</dbReference>
<keyword evidence="2" id="KW-1185">Reference proteome</keyword>
<evidence type="ECO:0000313" key="1">
    <source>
        <dbReference type="EMBL" id="OUQ34093.1"/>
    </source>
</evidence>
<dbReference type="GO" id="GO:0070573">
    <property type="term" value="F:metallodipeptidase activity"/>
    <property type="evidence" value="ECO:0007669"/>
    <property type="project" value="InterPro"/>
</dbReference>
<dbReference type="RefSeq" id="WP_087358190.1">
    <property type="nucleotide sequence ID" value="NZ_NFLJ01000020.1"/>
</dbReference>
<dbReference type="InterPro" id="IPR032466">
    <property type="entry name" value="Metal_Hydrolase"/>
</dbReference>
<dbReference type="PROSITE" id="PS51365">
    <property type="entry name" value="RENAL_DIPEPTIDASE_2"/>
    <property type="match status" value="1"/>
</dbReference>
<gene>
    <name evidence="1" type="ORF">B5E75_07805</name>
</gene>
<dbReference type="Pfam" id="PF01244">
    <property type="entry name" value="Peptidase_M19"/>
    <property type="match status" value="1"/>
</dbReference>
<dbReference type="AlphaFoldDB" id="A0A1Y4SZA5"/>